<keyword evidence="3" id="KW-0540">Nuclease</keyword>
<dbReference type="Proteomes" id="UP000267430">
    <property type="component" value="Unassembled WGS sequence"/>
</dbReference>
<keyword evidence="4" id="KW-1185">Reference proteome</keyword>
<dbReference type="PANTHER" id="PTHR30337:SF7">
    <property type="entry name" value="PHOSPHOESTERASE"/>
    <property type="match status" value="1"/>
</dbReference>
<dbReference type="GO" id="GO:0004527">
    <property type="term" value="F:exonuclease activity"/>
    <property type="evidence" value="ECO:0007669"/>
    <property type="project" value="UniProtKB-KW"/>
</dbReference>
<dbReference type="PIRSF" id="PIRSF033091">
    <property type="entry name" value="Pesterase_YhaO"/>
    <property type="match status" value="1"/>
</dbReference>
<keyword evidence="1" id="KW-0378">Hydrolase</keyword>
<dbReference type="AlphaFoldDB" id="A0A3S0W8J5"/>
<dbReference type="InterPro" id="IPR041796">
    <property type="entry name" value="Mre11_N"/>
</dbReference>
<dbReference type="EMBL" id="RYZZ01000007">
    <property type="protein sequence ID" value="RUQ29952.1"/>
    <property type="molecule type" value="Genomic_DNA"/>
</dbReference>
<keyword evidence="3" id="KW-0269">Exonuclease</keyword>
<evidence type="ECO:0000259" key="2">
    <source>
        <dbReference type="Pfam" id="PF00149"/>
    </source>
</evidence>
<reference evidence="3 4" key="1">
    <citation type="submission" date="2018-12" db="EMBL/GenBank/DDBJ databases">
        <title>Bacillus chawlae sp. nov., Bacillus glennii sp. nov., and Bacillus saganii sp. nov. Isolated from the Vehicle Assembly Building at Kennedy Space Center where the Viking Spacecraft were Assembled.</title>
        <authorList>
            <person name="Seuylemezian A."/>
            <person name="Vaishampayan P."/>
        </authorList>
    </citation>
    <scope>NUCLEOTIDE SEQUENCE [LARGE SCALE GENOMIC DNA]</scope>
    <source>
        <strain evidence="3 4">L5</strain>
    </source>
</reference>
<name>A0A3S0W8J5_9BACI</name>
<feature type="domain" description="Calcineurin-like phosphoesterase" evidence="2">
    <location>
        <begin position="6"/>
        <end position="201"/>
    </location>
</feature>
<dbReference type="InterPro" id="IPR029052">
    <property type="entry name" value="Metallo-depent_PP-like"/>
</dbReference>
<sequence>MSKIVFIHAADLHLDSPFAGLKNLPAFLIERLRESSFLAFQKVIDTAIFHRVDFLLLAGDLYDGENRSLRTQVRFRKEMERLREHNIPVYIIHGNHDHLDGSWIHVDLPENVHVFQAKPEVKQFQKQDGTTVNIYGYSYPKRHVSERIITMFTKQDDADYHIGMLHGNLEGYTDHSPYAPFSQRELVEKNFDYWALGHIHKRQIVLKQPPAIYPGNIQGRNRKETGEKGCYLVEINNGATDYQFIETGSIGWDSMQIKLAGDGQFDDILKKCRNYLQEVQNNEKELLLELVLEIADHANPSLFTEEFIEGILESLQDEEDETEGFVWPYRVIIENDSLLDEPLISENPFFGELFTNAADSNEIDSALGQLYNHREARRFLDPLDKEERAELASQSQTVLMRLFQRN</sequence>
<dbReference type="OrthoDB" id="9773856at2"/>
<comment type="caution">
    <text evidence="3">The sequence shown here is derived from an EMBL/GenBank/DDBJ whole genome shotgun (WGS) entry which is preliminary data.</text>
</comment>
<dbReference type="SUPFAM" id="SSF56300">
    <property type="entry name" value="Metallo-dependent phosphatases"/>
    <property type="match status" value="1"/>
</dbReference>
<gene>
    <name evidence="3" type="ORF">ELQ35_06225</name>
</gene>
<dbReference type="InterPro" id="IPR014576">
    <property type="entry name" value="Pesterase_YhaO"/>
</dbReference>
<proteinExistence type="predicted"/>
<evidence type="ECO:0000313" key="4">
    <source>
        <dbReference type="Proteomes" id="UP000267430"/>
    </source>
</evidence>
<dbReference type="InterPro" id="IPR050535">
    <property type="entry name" value="DNA_Repair-Maintenance_Comp"/>
</dbReference>
<dbReference type="PANTHER" id="PTHR30337">
    <property type="entry name" value="COMPONENT OF ATP-DEPENDENT DSDNA EXONUCLEASE"/>
    <property type="match status" value="1"/>
</dbReference>
<dbReference type="Gene3D" id="3.60.21.10">
    <property type="match status" value="1"/>
</dbReference>
<evidence type="ECO:0000256" key="1">
    <source>
        <dbReference type="ARBA" id="ARBA00022801"/>
    </source>
</evidence>
<organism evidence="3 4">
    <name type="scientific">Peribacillus cavernae</name>
    <dbReference type="NCBI Taxonomy" id="1674310"/>
    <lineage>
        <taxon>Bacteria</taxon>
        <taxon>Bacillati</taxon>
        <taxon>Bacillota</taxon>
        <taxon>Bacilli</taxon>
        <taxon>Bacillales</taxon>
        <taxon>Bacillaceae</taxon>
        <taxon>Peribacillus</taxon>
    </lineage>
</organism>
<dbReference type="Pfam" id="PF00149">
    <property type="entry name" value="Metallophos"/>
    <property type="match status" value="1"/>
</dbReference>
<dbReference type="CDD" id="cd00840">
    <property type="entry name" value="MPP_Mre11_N"/>
    <property type="match status" value="1"/>
</dbReference>
<evidence type="ECO:0000313" key="3">
    <source>
        <dbReference type="EMBL" id="RUQ29952.1"/>
    </source>
</evidence>
<accession>A0A3S0W8J5</accession>
<protein>
    <submittedName>
        <fullName evidence="3">DNA repair exonuclease</fullName>
    </submittedName>
</protein>
<dbReference type="InterPro" id="IPR004843">
    <property type="entry name" value="Calcineurin-like_PHP"/>
</dbReference>
<dbReference type="RefSeq" id="WP_126863973.1">
    <property type="nucleotide sequence ID" value="NZ_JAUSTX010000001.1"/>
</dbReference>